<evidence type="ECO:0000313" key="1">
    <source>
        <dbReference type="EMBL" id="SFA70794.1"/>
    </source>
</evidence>
<protein>
    <submittedName>
        <fullName evidence="1">Uncharacterized protein</fullName>
    </submittedName>
</protein>
<keyword evidence="2" id="KW-1185">Reference proteome</keyword>
<organism evidence="1 2">
    <name type="scientific">Cellulomonas marina</name>
    <dbReference type="NCBI Taxonomy" id="988821"/>
    <lineage>
        <taxon>Bacteria</taxon>
        <taxon>Bacillati</taxon>
        <taxon>Actinomycetota</taxon>
        <taxon>Actinomycetes</taxon>
        <taxon>Micrococcales</taxon>
        <taxon>Cellulomonadaceae</taxon>
        <taxon>Cellulomonas</taxon>
    </lineage>
</organism>
<dbReference type="AlphaFoldDB" id="A0A1I0V386"/>
<evidence type="ECO:0000313" key="2">
    <source>
        <dbReference type="Proteomes" id="UP000199012"/>
    </source>
</evidence>
<dbReference type="RefSeq" id="WP_090029829.1">
    <property type="nucleotide sequence ID" value="NZ_BONM01000005.1"/>
</dbReference>
<dbReference type="EMBL" id="FOKA01000001">
    <property type="protein sequence ID" value="SFA70794.1"/>
    <property type="molecule type" value="Genomic_DNA"/>
</dbReference>
<dbReference type="STRING" id="988821.SAMN05421867_101130"/>
<reference evidence="1 2" key="1">
    <citation type="submission" date="2016-10" db="EMBL/GenBank/DDBJ databases">
        <authorList>
            <person name="de Groot N.N."/>
        </authorList>
    </citation>
    <scope>NUCLEOTIDE SEQUENCE [LARGE SCALE GENOMIC DNA]</scope>
    <source>
        <strain evidence="1 2">CGMCC 4.6945</strain>
    </source>
</reference>
<proteinExistence type="predicted"/>
<sequence>MTTPTVTRPAEPARALPLPAEPPVLDVDALRARYRVTPASRLRSRLAERAAAVPSPRVARPS</sequence>
<accession>A0A1I0V386</accession>
<name>A0A1I0V386_9CELL</name>
<dbReference type="Proteomes" id="UP000199012">
    <property type="component" value="Unassembled WGS sequence"/>
</dbReference>
<gene>
    <name evidence="1" type="ORF">SAMN05421867_101130</name>
</gene>